<proteinExistence type="predicted"/>
<keyword evidence="3" id="KW-1185">Reference proteome</keyword>
<dbReference type="EMBL" id="JBHFFA010000001">
    <property type="protein sequence ID" value="KAL2651120.1"/>
    <property type="molecule type" value="Genomic_DNA"/>
</dbReference>
<dbReference type="Proteomes" id="UP001605036">
    <property type="component" value="Unassembled WGS sequence"/>
</dbReference>
<feature type="compositionally biased region" description="Polar residues" evidence="1">
    <location>
        <begin position="252"/>
        <end position="266"/>
    </location>
</feature>
<feature type="region of interest" description="Disordered" evidence="1">
    <location>
        <begin position="221"/>
        <end position="266"/>
    </location>
</feature>
<sequence>MGDREHEFSGIRLRRCSEHVYQDIIPKPSFSIERPAAEKCPPPSNQDIALTPPRLGYLLVNQFLPRASAPPRQKRRSSFPGSIEIRPMQTTTAVHDSKSSHPQVNQTLNQIPSLHTQRNHDHNRVNTSTLVYECGPCSAQVLEISSSPRVEESKSTSPAAIAKRWSCCAGPDPPEVDEPQNAVLTSIEQRNSCHAPHAEERTLPRNLEVSEFRYVDSASIDDNRSSSMLEAEVSPDIDESRNAEPGSINERYGTSQPGDISWSNPVDQVSVDESKSCNMVQEGEISRTIPMAIEVEETVTVRPAYALLEESKCCEIRQEGEISWSNPANVYESVSANPLPVDEGKSFNVSESSDSFESPGESGEEIRVSHAAQGEEKTSFHSDEIQESVDAGRWSHPTGAFSSILPEEEEELESTSTSSRRRYGQDHFVMGYVVRNRKPNRNVPVLSTNSSRDDDELCIGSRFDELDKAAEVVGQMCDKFWPRPGDIVVLQNHRSGIPYPGFDGHVELYVDENYFESPDSTWDWAYEFEDGDILIRFGRFTNNWRWRQGDSVKLYLCYGDCFILVGREVNKELHSLDFRFSDPIARPIHSVQENFQPRVGDLIVRKDPARPFSWNLFWWKGDDYVSKPFDMLVRASFGNSDDRIHCFAVAEVFFRNTKNQHWTFQGRDDYTFGCDL</sequence>
<evidence type="ECO:0000256" key="1">
    <source>
        <dbReference type="SAM" id="MobiDB-lite"/>
    </source>
</evidence>
<dbReference type="AlphaFoldDB" id="A0ABD1ZI53"/>
<evidence type="ECO:0000313" key="2">
    <source>
        <dbReference type="EMBL" id="KAL2651120.1"/>
    </source>
</evidence>
<accession>A0ABD1ZI53</accession>
<evidence type="ECO:0000313" key="3">
    <source>
        <dbReference type="Proteomes" id="UP001605036"/>
    </source>
</evidence>
<comment type="caution">
    <text evidence="2">The sequence shown here is derived from an EMBL/GenBank/DDBJ whole genome shotgun (WGS) entry which is preliminary data.</text>
</comment>
<reference evidence="2 3" key="1">
    <citation type="submission" date="2024-09" db="EMBL/GenBank/DDBJ databases">
        <title>Chromosome-scale assembly of Riccia fluitans.</title>
        <authorList>
            <person name="Paukszto L."/>
            <person name="Sawicki J."/>
            <person name="Karawczyk K."/>
            <person name="Piernik-Szablinska J."/>
            <person name="Szczecinska M."/>
            <person name="Mazdziarz M."/>
        </authorList>
    </citation>
    <scope>NUCLEOTIDE SEQUENCE [LARGE SCALE GENOMIC DNA]</scope>
    <source>
        <strain evidence="2">Rf_01</strain>
        <tissue evidence="2">Aerial parts of the thallus</tissue>
    </source>
</reference>
<organism evidence="2 3">
    <name type="scientific">Riccia fluitans</name>
    <dbReference type="NCBI Taxonomy" id="41844"/>
    <lineage>
        <taxon>Eukaryota</taxon>
        <taxon>Viridiplantae</taxon>
        <taxon>Streptophyta</taxon>
        <taxon>Embryophyta</taxon>
        <taxon>Marchantiophyta</taxon>
        <taxon>Marchantiopsida</taxon>
        <taxon>Marchantiidae</taxon>
        <taxon>Marchantiales</taxon>
        <taxon>Ricciaceae</taxon>
        <taxon>Riccia</taxon>
    </lineage>
</organism>
<protein>
    <submittedName>
        <fullName evidence="2">Uncharacterized protein</fullName>
    </submittedName>
</protein>
<name>A0ABD1ZI53_9MARC</name>
<feature type="compositionally biased region" description="Polar residues" evidence="1">
    <location>
        <begin position="347"/>
        <end position="356"/>
    </location>
</feature>
<gene>
    <name evidence="2" type="ORF">R1flu_019248</name>
</gene>
<feature type="compositionally biased region" description="Basic and acidic residues" evidence="1">
    <location>
        <begin position="364"/>
        <end position="384"/>
    </location>
</feature>
<feature type="region of interest" description="Disordered" evidence="1">
    <location>
        <begin position="335"/>
        <end position="420"/>
    </location>
</feature>